<accession>A0A538S6D8</accession>
<comment type="caution">
    <text evidence="1">The sequence shown here is derived from an EMBL/GenBank/DDBJ whole genome shotgun (WGS) entry which is preliminary data.</text>
</comment>
<dbReference type="Proteomes" id="UP000319829">
    <property type="component" value="Unassembled WGS sequence"/>
</dbReference>
<dbReference type="AlphaFoldDB" id="A0A538S6D8"/>
<organism evidence="1 3">
    <name type="scientific">Eiseniibacteriota bacterium</name>
    <dbReference type="NCBI Taxonomy" id="2212470"/>
    <lineage>
        <taxon>Bacteria</taxon>
        <taxon>Candidatus Eiseniibacteriota</taxon>
    </lineage>
</organism>
<protein>
    <submittedName>
        <fullName evidence="1">Uncharacterized protein</fullName>
    </submittedName>
</protein>
<name>A0A538S6D8_UNCEI</name>
<reference evidence="3 4" key="1">
    <citation type="journal article" date="2019" name="Nat. Microbiol.">
        <title>Mediterranean grassland soil C-N compound turnover is dependent on rainfall and depth, and is mediated by genomically divergent microorganisms.</title>
        <authorList>
            <person name="Diamond S."/>
            <person name="Andeer P.F."/>
            <person name="Li Z."/>
            <person name="Crits-Christoph A."/>
            <person name="Burstein D."/>
            <person name="Anantharaman K."/>
            <person name="Lane K.R."/>
            <person name="Thomas B.C."/>
            <person name="Pan C."/>
            <person name="Northen T.R."/>
            <person name="Banfield J.F."/>
        </authorList>
    </citation>
    <scope>NUCLEOTIDE SEQUENCE [LARGE SCALE GENOMIC DNA]</scope>
    <source>
        <strain evidence="1">WS_1</strain>
        <strain evidence="2">WS_4</strain>
    </source>
</reference>
<evidence type="ECO:0000313" key="4">
    <source>
        <dbReference type="Proteomes" id="UP000319829"/>
    </source>
</evidence>
<gene>
    <name evidence="1" type="ORF">E6K71_11325</name>
    <name evidence="2" type="ORF">E6K74_01685</name>
</gene>
<sequence>MIDSPPGRIPLACNLGAFSPAQLERHASLLARLSAEVVGTEELPDGFAFEFASDPGLVADVSEWISLERSCCPFLKFDIALAPERGRLRLRLTGSGQVKEFLRAEFANFGR</sequence>
<proteinExistence type="predicted"/>
<dbReference type="EMBL" id="VBOU01000011">
    <property type="protein sequence ID" value="TMQ55875.1"/>
    <property type="molecule type" value="Genomic_DNA"/>
</dbReference>
<dbReference type="Proteomes" id="UP000316292">
    <property type="component" value="Unassembled WGS sequence"/>
</dbReference>
<evidence type="ECO:0000313" key="3">
    <source>
        <dbReference type="Proteomes" id="UP000316292"/>
    </source>
</evidence>
<evidence type="ECO:0000313" key="2">
    <source>
        <dbReference type="EMBL" id="TMQ55875.1"/>
    </source>
</evidence>
<evidence type="ECO:0000313" key="1">
    <source>
        <dbReference type="EMBL" id="TMQ46943.1"/>
    </source>
</evidence>
<dbReference type="EMBL" id="VBOR01000137">
    <property type="protein sequence ID" value="TMQ46943.1"/>
    <property type="molecule type" value="Genomic_DNA"/>
</dbReference>